<dbReference type="InParanoid" id="A0A6P7GVT7"/>
<sequence length="952" mass="107449">MEERLSFAICYKTPDGFLTEKFEHLEYDTVENLKNTIHNAFEIPSHRQVIEGWVIEPESDDTILQVCAHRSRINYLVVTCKQEEQNPTEMSSIVEENMESLEESMEIKAVKSCVRKISNHVAESRTKFNIEKLSDIKDTVLFASPLDRKFLLLYMHNSEEEFSNTFFKYLRDEDISKILNDYFYIIGWDVENRAYHPALCKAVEDANFGHLSALIQSEACAAVIIQNINGCPNILSFLMGNDVDSSRDSFLLCLQNCRDFLIVDRMSVNGLDGSLQSNELTSEAFQKIMADRLGDRDYDSFAFDQHELLERKIGFALFGQPVQESGNGYDKAQNKQIKNLYKIILKHNNLYAEYKDQVEIGFMYIVLEPTDDQAKSRRKKDPKYNPHIDISPSPIFVLRKCRREEGDACRIFIDHGGRVYSNWQDFLKNNKLPESIMVLPLNGRYQVDNDRVLLERRETPSCGVLNTVLKVGDISSTVAGVGSGTLMFAGAVTSVIVPPVLIGAAAVGAVAGVYSITRSAFGLHDKITHDEDLSIFNSEARGIYINIVAGSLGFVGAGANMAVSQLISRGVNIGQGVGLAVNAISMANIGISGIGIINSSYDVFDMWINHKQAPSALTILQLASSVLFFGNAVYNFKTVGQIIDETQGRVLEDYHDSLRSNRHRKTFDRLLKTTILDNDGNVIKGRAEVIKAIRNIPNKDDVFAALTRNTKLMKENDLRFSAAKGDITLNGQTINMNEFIGMNKKQASAFLSNLPSETNISTSDTNSMISTYSLNNWSLPNVKVFAGFALTLINKFGSDIQGMIMELVEMAIELVFRYFKDVVRGAFGNTAHQEIMYAVMEYFAGLASRLLQHYFTWRRTGNPHHYEPYFVEVPVDPSERYTWIFEKIVKMFFNGGQFAITDVMKYLEGWILNEIYTRQIKNEADEKRDEHSPRNNNSLCCTVCGGNYFKNK</sequence>
<reference evidence="3" key="1">
    <citation type="submission" date="2025-08" db="UniProtKB">
        <authorList>
            <consortium name="RefSeq"/>
        </authorList>
    </citation>
    <scope>IDENTIFICATION</scope>
</reference>
<keyword evidence="1" id="KW-1133">Transmembrane helix</keyword>
<feature type="transmembrane region" description="Helical" evidence="1">
    <location>
        <begin position="579"/>
        <end position="601"/>
    </location>
</feature>
<feature type="transmembrane region" description="Helical" evidence="1">
    <location>
        <begin position="496"/>
        <end position="516"/>
    </location>
</feature>
<evidence type="ECO:0000313" key="3">
    <source>
        <dbReference type="RefSeq" id="XP_028150137.1"/>
    </source>
</evidence>
<dbReference type="InterPro" id="IPR031962">
    <property type="entry name" value="DUF4781"/>
</dbReference>
<protein>
    <submittedName>
        <fullName evidence="3">Uncharacterized protein LOC114343500</fullName>
    </submittedName>
</protein>
<dbReference type="Gene3D" id="3.10.20.90">
    <property type="entry name" value="Phosphatidylinositol 3-kinase Catalytic Subunit, Chain A, domain 1"/>
    <property type="match status" value="1"/>
</dbReference>
<keyword evidence="1" id="KW-0812">Transmembrane</keyword>
<dbReference type="PANTHER" id="PTHR21115:SF0">
    <property type="entry name" value="GH06117P-RELATED"/>
    <property type="match status" value="1"/>
</dbReference>
<dbReference type="Pfam" id="PF16013">
    <property type="entry name" value="DUF4781"/>
    <property type="match status" value="1"/>
</dbReference>
<keyword evidence="1" id="KW-0472">Membrane</keyword>
<organism evidence="3">
    <name type="scientific">Diabrotica virgifera virgifera</name>
    <name type="common">western corn rootworm</name>
    <dbReference type="NCBI Taxonomy" id="50390"/>
    <lineage>
        <taxon>Eukaryota</taxon>
        <taxon>Metazoa</taxon>
        <taxon>Ecdysozoa</taxon>
        <taxon>Arthropoda</taxon>
        <taxon>Hexapoda</taxon>
        <taxon>Insecta</taxon>
        <taxon>Pterygota</taxon>
        <taxon>Neoptera</taxon>
        <taxon>Endopterygota</taxon>
        <taxon>Coleoptera</taxon>
        <taxon>Polyphaga</taxon>
        <taxon>Cucujiformia</taxon>
        <taxon>Chrysomeloidea</taxon>
        <taxon>Chrysomelidae</taxon>
        <taxon>Galerucinae</taxon>
        <taxon>Diabroticina</taxon>
        <taxon>Diabroticites</taxon>
        <taxon>Diabrotica</taxon>
    </lineage>
</organism>
<dbReference type="Gene3D" id="3.40.30.10">
    <property type="entry name" value="Glutaredoxin"/>
    <property type="match status" value="1"/>
</dbReference>
<feature type="transmembrane region" description="Helical" evidence="1">
    <location>
        <begin position="613"/>
        <end position="634"/>
    </location>
</feature>
<dbReference type="RefSeq" id="XP_028150137.1">
    <property type="nucleotide sequence ID" value="XM_028294336.1"/>
</dbReference>
<evidence type="ECO:0000256" key="1">
    <source>
        <dbReference type="SAM" id="Phobius"/>
    </source>
</evidence>
<dbReference type="PANTHER" id="PTHR21115">
    <property type="entry name" value="GH06117P-RELATED"/>
    <property type="match status" value="1"/>
</dbReference>
<name>A0A6P7GVT7_DIAVI</name>
<proteinExistence type="predicted"/>
<feature type="transmembrane region" description="Helical" evidence="1">
    <location>
        <begin position="543"/>
        <end position="567"/>
    </location>
</feature>
<accession>A0A6P7GVT7</accession>
<gene>
    <name evidence="3" type="primary">LOC114343500</name>
</gene>
<evidence type="ECO:0000259" key="2">
    <source>
        <dbReference type="Pfam" id="PF16013"/>
    </source>
</evidence>
<feature type="domain" description="DUF4781" evidence="2">
    <location>
        <begin position="394"/>
        <end position="693"/>
    </location>
</feature>
<dbReference type="AlphaFoldDB" id="A0A6P7GVT7"/>